<comment type="caution">
    <text evidence="1">The sequence shown here is derived from an EMBL/GenBank/DDBJ whole genome shotgun (WGS) entry which is preliminary data.</text>
</comment>
<sequence>MKVSYLIGIAVLVSLSVGVSVVRVPAIGLVMTTDRPSYYWGDPVSFTISGYCSAGLTCGSTSMTHHNQPVLYYADHFIYGGVDLYGHAAYAWSVIDDFPMPGRDSASYTVTLPGFSGDLKPTTPDGHYSLGLWNIGDPVRGIPPHIQVQASIVIGTVQEETVTATTAISIVTITSTVTSTSEASVVTTSSSTSSITAMTPIPELPTGTITSIVALATSAAALVIRRKR</sequence>
<organism evidence="1 2">
    <name type="scientific">Candidatus Jorgensenbacteria bacterium GW2011_GWB1_50_10</name>
    <dbReference type="NCBI Taxonomy" id="1618665"/>
    <lineage>
        <taxon>Bacteria</taxon>
        <taxon>Candidatus Joergenseniibacteriota</taxon>
    </lineage>
</organism>
<accession>A0A0G1YI91</accession>
<proteinExistence type="predicted"/>
<reference evidence="1 2" key="1">
    <citation type="journal article" date="2015" name="Nature">
        <title>rRNA introns, odd ribosomes, and small enigmatic genomes across a large radiation of phyla.</title>
        <authorList>
            <person name="Brown C.T."/>
            <person name="Hug L.A."/>
            <person name="Thomas B.C."/>
            <person name="Sharon I."/>
            <person name="Castelle C.J."/>
            <person name="Singh A."/>
            <person name="Wilkins M.J."/>
            <person name="Williams K.H."/>
            <person name="Banfield J.F."/>
        </authorList>
    </citation>
    <scope>NUCLEOTIDE SEQUENCE [LARGE SCALE GENOMIC DNA]</scope>
</reference>
<evidence type="ECO:0000313" key="1">
    <source>
        <dbReference type="EMBL" id="KKW14677.1"/>
    </source>
</evidence>
<name>A0A0G1YI91_9BACT</name>
<evidence type="ECO:0000313" key="2">
    <source>
        <dbReference type="Proteomes" id="UP000034224"/>
    </source>
</evidence>
<dbReference type="STRING" id="1618665.UY55_C0005G0025"/>
<dbReference type="Proteomes" id="UP000034224">
    <property type="component" value="Unassembled WGS sequence"/>
</dbReference>
<gene>
    <name evidence="1" type="ORF">UY55_C0005G0025</name>
</gene>
<dbReference type="AlphaFoldDB" id="A0A0G1YI91"/>
<dbReference type="EMBL" id="LCQK01000005">
    <property type="protein sequence ID" value="KKW14677.1"/>
    <property type="molecule type" value="Genomic_DNA"/>
</dbReference>
<protein>
    <submittedName>
        <fullName evidence="1">Uncharacterized protein</fullName>
    </submittedName>
</protein>